<protein>
    <recommendedName>
        <fullName evidence="4">Phage integrase family protein</fullName>
    </recommendedName>
</protein>
<dbReference type="GO" id="GO:0003677">
    <property type="term" value="F:DNA binding"/>
    <property type="evidence" value="ECO:0007669"/>
    <property type="project" value="InterPro"/>
</dbReference>
<keyword evidence="1" id="KW-0233">DNA recombination</keyword>
<dbReference type="SUPFAM" id="SSF56349">
    <property type="entry name" value="DNA breaking-rejoining enzymes"/>
    <property type="match status" value="1"/>
</dbReference>
<dbReference type="InterPro" id="IPR013762">
    <property type="entry name" value="Integrase-like_cat_sf"/>
</dbReference>
<dbReference type="STRING" id="34027.SAMN05421829_1104"/>
<gene>
    <name evidence="2" type="ORF">SAMN05421829_1104</name>
</gene>
<dbReference type="GO" id="GO:0006310">
    <property type="term" value="P:DNA recombination"/>
    <property type="evidence" value="ECO:0007669"/>
    <property type="project" value="UniProtKB-KW"/>
</dbReference>
<accession>A0A1N6YAN8</accession>
<dbReference type="EMBL" id="FTMD01000010">
    <property type="protein sequence ID" value="SIR11551.1"/>
    <property type="molecule type" value="Genomic_DNA"/>
</dbReference>
<name>A0A1N6YAN8_9RHOO</name>
<organism evidence="2 3">
    <name type="scientific">Aromatoleum tolulyticum</name>
    <dbReference type="NCBI Taxonomy" id="34027"/>
    <lineage>
        <taxon>Bacteria</taxon>
        <taxon>Pseudomonadati</taxon>
        <taxon>Pseudomonadota</taxon>
        <taxon>Betaproteobacteria</taxon>
        <taxon>Rhodocyclales</taxon>
        <taxon>Rhodocyclaceae</taxon>
        <taxon>Aromatoleum</taxon>
    </lineage>
</organism>
<dbReference type="GO" id="GO:0015074">
    <property type="term" value="P:DNA integration"/>
    <property type="evidence" value="ECO:0007669"/>
    <property type="project" value="InterPro"/>
</dbReference>
<reference evidence="3" key="1">
    <citation type="submission" date="2017-01" db="EMBL/GenBank/DDBJ databases">
        <authorList>
            <person name="Varghese N."/>
            <person name="Submissions S."/>
        </authorList>
    </citation>
    <scope>NUCLEOTIDE SEQUENCE [LARGE SCALE GENOMIC DNA]</scope>
    <source>
        <strain evidence="3">ATCC 51758</strain>
    </source>
</reference>
<evidence type="ECO:0008006" key="4">
    <source>
        <dbReference type="Google" id="ProtNLM"/>
    </source>
</evidence>
<dbReference type="InterPro" id="IPR011010">
    <property type="entry name" value="DNA_brk_join_enz"/>
</dbReference>
<dbReference type="AlphaFoldDB" id="A0A1N6YAN8"/>
<dbReference type="Gene3D" id="1.10.443.10">
    <property type="entry name" value="Intergrase catalytic core"/>
    <property type="match status" value="1"/>
</dbReference>
<sequence length="67" mass="7601">MMVLQATQDIRKVSLWLGHANLATTEVYVRADPGQKLEAIETMVPPNLRKGKFRPPDRLIALLKTKM</sequence>
<keyword evidence="3" id="KW-1185">Reference proteome</keyword>
<evidence type="ECO:0000256" key="1">
    <source>
        <dbReference type="ARBA" id="ARBA00023172"/>
    </source>
</evidence>
<dbReference type="Proteomes" id="UP000186819">
    <property type="component" value="Unassembled WGS sequence"/>
</dbReference>
<proteinExistence type="predicted"/>
<evidence type="ECO:0000313" key="3">
    <source>
        <dbReference type="Proteomes" id="UP000186819"/>
    </source>
</evidence>
<evidence type="ECO:0000313" key="2">
    <source>
        <dbReference type="EMBL" id="SIR11551.1"/>
    </source>
</evidence>